<proteinExistence type="predicted"/>
<dbReference type="InterPro" id="IPR025877">
    <property type="entry name" value="MobA-like_NTP_Trfase"/>
</dbReference>
<dbReference type="InterPro" id="IPR050065">
    <property type="entry name" value="GlmU-like"/>
</dbReference>
<dbReference type="Pfam" id="PF12804">
    <property type="entry name" value="NTP_transf_3"/>
    <property type="match status" value="1"/>
</dbReference>
<feature type="domain" description="MobA-like NTP transferase" evidence="3">
    <location>
        <begin position="11"/>
        <end position="138"/>
    </location>
</feature>
<dbReference type="Proteomes" id="UP000241436">
    <property type="component" value="Unassembled WGS sequence"/>
</dbReference>
<accession>A0A2T4TW26</accession>
<dbReference type="RefSeq" id="WP_107563336.1">
    <property type="nucleotide sequence ID" value="NZ_NVQC01000026.1"/>
</dbReference>
<dbReference type="GO" id="GO:0016779">
    <property type="term" value="F:nucleotidyltransferase activity"/>
    <property type="evidence" value="ECO:0007669"/>
    <property type="project" value="UniProtKB-KW"/>
</dbReference>
<dbReference type="OrthoDB" id="9784180at2"/>
<protein>
    <recommendedName>
        <fullName evidence="3">MobA-like NTP transferase domain-containing protein</fullName>
    </recommendedName>
</protein>
<reference evidence="5" key="2">
    <citation type="journal article" date="2018" name="Environ. Microbiol.">
        <title>Bloom of a denitrifying methanotroph, 'Candidatus Methylomirabilis limnetica', in a deep stratified lake.</title>
        <authorList>
            <person name="Graf J.S."/>
            <person name="Mayr M.J."/>
            <person name="Marchant H.K."/>
            <person name="Tienken D."/>
            <person name="Hach P.F."/>
            <person name="Brand A."/>
            <person name="Schubert C.J."/>
            <person name="Kuypers M.M."/>
            <person name="Milucka J."/>
        </authorList>
    </citation>
    <scope>NUCLEOTIDE SEQUENCE [LARGE SCALE GENOMIC DNA]</scope>
    <source>
        <strain evidence="5">Zug</strain>
    </source>
</reference>
<dbReference type="SUPFAM" id="SSF53448">
    <property type="entry name" value="Nucleotide-diphospho-sugar transferases"/>
    <property type="match status" value="1"/>
</dbReference>
<dbReference type="Gene3D" id="3.90.550.10">
    <property type="entry name" value="Spore Coat Polysaccharide Biosynthesis Protein SpsA, Chain A"/>
    <property type="match status" value="1"/>
</dbReference>
<evidence type="ECO:0000256" key="2">
    <source>
        <dbReference type="ARBA" id="ARBA00022695"/>
    </source>
</evidence>
<dbReference type="AlphaFoldDB" id="A0A2T4TW26"/>
<comment type="caution">
    <text evidence="4">The sequence shown here is derived from an EMBL/GenBank/DDBJ whole genome shotgun (WGS) entry which is preliminary data.</text>
</comment>
<keyword evidence="1" id="KW-0808">Transferase</keyword>
<dbReference type="PANTHER" id="PTHR43584">
    <property type="entry name" value="NUCLEOTIDYL TRANSFERASE"/>
    <property type="match status" value="1"/>
</dbReference>
<organism evidence="4 5">
    <name type="scientific">Candidatus Methylomirabilis limnetica</name>
    <dbReference type="NCBI Taxonomy" id="2033718"/>
    <lineage>
        <taxon>Bacteria</taxon>
        <taxon>Candidatus Methylomirabilota</taxon>
        <taxon>Candidatus Methylomirabilia</taxon>
        <taxon>Candidatus Methylomirabilales</taxon>
        <taxon>Candidatus Methylomirabilaceae</taxon>
        <taxon>Candidatus Methylomirabilis</taxon>
    </lineage>
</organism>
<evidence type="ECO:0000313" key="5">
    <source>
        <dbReference type="Proteomes" id="UP000241436"/>
    </source>
</evidence>
<sequence>MNAPTTLIGGIIAAGEGSRLKRDGLRMPKPMVPVAGIPLIERVMSNFVKVGITQLRIIFNEDDRECATFIQERFPNLDVQCIVKTTRSSYESFWEVGGRSGPGPILMSTVDWICPEPAFRRFVDQARRCSQASVVLAVTPFVADEKPLWVTLDPSGRVTGIGGDSGDVVTAGLYLVPGSIFAEAPHPSTLDRLRDFLIWMVDRGIPVYGVVIDQVIDVDRAEDLHLAETLVQEHEKTGSTLHPLPSTLF</sequence>
<evidence type="ECO:0000313" key="4">
    <source>
        <dbReference type="EMBL" id="PTL35320.1"/>
    </source>
</evidence>
<keyword evidence="2" id="KW-0548">Nucleotidyltransferase</keyword>
<dbReference type="InterPro" id="IPR029044">
    <property type="entry name" value="Nucleotide-diphossugar_trans"/>
</dbReference>
<reference evidence="4 5" key="1">
    <citation type="submission" date="2017-09" db="EMBL/GenBank/DDBJ databases">
        <title>Bloom of a denitrifying methanotroph, Candidatus Methylomirabilis limnetica, in a deep stratified lake.</title>
        <authorList>
            <person name="Graf J.S."/>
            <person name="Marchant H.K."/>
            <person name="Tienken D."/>
            <person name="Hach P.F."/>
            <person name="Brand A."/>
            <person name="Schubert C.J."/>
            <person name="Kuypers M.M."/>
            <person name="Milucka J."/>
        </authorList>
    </citation>
    <scope>NUCLEOTIDE SEQUENCE [LARGE SCALE GENOMIC DNA]</scope>
    <source>
        <strain evidence="4 5">Zug</strain>
    </source>
</reference>
<evidence type="ECO:0000256" key="1">
    <source>
        <dbReference type="ARBA" id="ARBA00022679"/>
    </source>
</evidence>
<gene>
    <name evidence="4" type="ORF">CLG94_10460</name>
</gene>
<keyword evidence="5" id="KW-1185">Reference proteome</keyword>
<dbReference type="EMBL" id="NVQC01000026">
    <property type="protein sequence ID" value="PTL35320.1"/>
    <property type="molecule type" value="Genomic_DNA"/>
</dbReference>
<evidence type="ECO:0000259" key="3">
    <source>
        <dbReference type="Pfam" id="PF12804"/>
    </source>
</evidence>
<name>A0A2T4TW26_9BACT</name>
<dbReference type="PANTHER" id="PTHR43584:SF8">
    <property type="entry name" value="N-ACETYLMURAMATE ALPHA-1-PHOSPHATE URIDYLYLTRANSFERASE"/>
    <property type="match status" value="1"/>
</dbReference>